<dbReference type="AlphaFoldDB" id="A0A1I8FHP4"/>
<feature type="region of interest" description="Disordered" evidence="1">
    <location>
        <begin position="747"/>
        <end position="786"/>
    </location>
</feature>
<protein>
    <submittedName>
        <fullName evidence="3">COR domain-containing protein</fullName>
    </submittedName>
</protein>
<sequence length="882" mass="96386">AYNLQYFPSQPDQVVIVVLNDFDRAVGHIAETLVTYLSKANPVLKQPDPATRRKLATASDASIPNIPDKPKVDRKGGADVEADDKIEMVKGPEYHHVGVKQVEKWILPMEECNSMFVSNNELDIRKPSSVFSVVVADCKECTVGLIRMDPKWFEFSQKFHSFSDLYERAIVKLEFSDSGKEFADLTSRYGLALTINKKSAKPSENFSSKLSCVKDDGVMSIPATWKTDTFVSDKDNFVVSIEVRKGALSGESNMVNIVLNKATVHQFIVKSSALSRGGSVQKKGKVSQTVHEGVFGYASCAKGKADDVGFYLLPDSASPRRWRPPVPDLAKSKVSAGPRRRLLLLLKATRLSGRRCTRRRSASSAIECHRRRPRASSTAARIREGVAAELKRVRDQATASLEVEEKRLAESGGGGGGEFLRQLRWSELSGTAERIQAYLETRIGDDLELFGTDQRCPSSGWLWRPRRRRQWRRCCPTGWQRAGRICALDCLKEADEKFGRRQLVEALQWLHERGSLIFLRHLSLIVTDLPWFFDLLESLPFDPPLVAGSLLPGLEPDAGVWSEATLAQALKAAGVTSAEEPHLRRILADSGALVPLAPLRRSAEDERLFYTNLYCAAGRRKALDWPLFTHAQLPAGSEPAAYRVYRGIVRPVERALPALFGLTSRLGQLCRCSASGFRRRGEDGAGADGRNGELHLTAWLPVAAASGKMSSAQRASTRQLLWSALHLFTDALDALLLRQGCLGVQVQSSADGEKEESGEPGIASLTCRHSWDPASPAGRPRPQRLRPCGNCARPARPAASIGIDSGIRPASPARLASPPSGGPGATCGVCADCAWPPPGRLHACVHPTQGAARLHQLCHRPGDGGSDLRRALSQAAASTGRS</sequence>
<name>A0A1I8FHP4_9PLAT</name>
<feature type="region of interest" description="Disordered" evidence="1">
    <location>
        <begin position="55"/>
        <end position="78"/>
    </location>
</feature>
<dbReference type="WBParaSite" id="maker-unitig_34412-snap-gene-0.2-mRNA-1">
    <property type="protein sequence ID" value="maker-unitig_34412-snap-gene-0.2-mRNA-1"/>
    <property type="gene ID" value="maker-unitig_34412-snap-gene-0.2"/>
</dbReference>
<accession>A0A1I8FHP4</accession>
<keyword evidence="2" id="KW-1185">Reference proteome</keyword>
<proteinExistence type="predicted"/>
<evidence type="ECO:0000313" key="2">
    <source>
        <dbReference type="Proteomes" id="UP000095280"/>
    </source>
</evidence>
<evidence type="ECO:0000313" key="3">
    <source>
        <dbReference type="WBParaSite" id="maker-unitig_34412-snap-gene-0.2-mRNA-1"/>
    </source>
</evidence>
<organism evidence="2 3">
    <name type="scientific">Macrostomum lignano</name>
    <dbReference type="NCBI Taxonomy" id="282301"/>
    <lineage>
        <taxon>Eukaryota</taxon>
        <taxon>Metazoa</taxon>
        <taxon>Spiralia</taxon>
        <taxon>Lophotrochozoa</taxon>
        <taxon>Platyhelminthes</taxon>
        <taxon>Rhabditophora</taxon>
        <taxon>Macrostomorpha</taxon>
        <taxon>Macrostomida</taxon>
        <taxon>Macrostomidae</taxon>
        <taxon>Macrostomum</taxon>
    </lineage>
</organism>
<feature type="compositionally biased region" description="Basic and acidic residues" evidence="1">
    <location>
        <begin position="68"/>
        <end position="78"/>
    </location>
</feature>
<dbReference type="Proteomes" id="UP000095280">
    <property type="component" value="Unplaced"/>
</dbReference>
<reference evidence="3" key="1">
    <citation type="submission" date="2016-11" db="UniProtKB">
        <authorList>
            <consortium name="WormBaseParasite"/>
        </authorList>
    </citation>
    <scope>IDENTIFICATION</scope>
</reference>
<evidence type="ECO:0000256" key="1">
    <source>
        <dbReference type="SAM" id="MobiDB-lite"/>
    </source>
</evidence>